<organism evidence="1 2">
    <name type="scientific">Eretmocerus hayati</name>
    <dbReference type="NCBI Taxonomy" id="131215"/>
    <lineage>
        <taxon>Eukaryota</taxon>
        <taxon>Metazoa</taxon>
        <taxon>Ecdysozoa</taxon>
        <taxon>Arthropoda</taxon>
        <taxon>Hexapoda</taxon>
        <taxon>Insecta</taxon>
        <taxon>Pterygota</taxon>
        <taxon>Neoptera</taxon>
        <taxon>Endopterygota</taxon>
        <taxon>Hymenoptera</taxon>
        <taxon>Apocrita</taxon>
        <taxon>Proctotrupomorpha</taxon>
        <taxon>Chalcidoidea</taxon>
        <taxon>Aphelinidae</taxon>
        <taxon>Aphelininae</taxon>
        <taxon>Eretmocerus</taxon>
    </lineage>
</organism>
<keyword evidence="2" id="KW-1185">Reference proteome</keyword>
<name>A0ACC2PZD3_9HYME</name>
<dbReference type="Proteomes" id="UP001239111">
    <property type="component" value="Chromosome 1"/>
</dbReference>
<proteinExistence type="predicted"/>
<evidence type="ECO:0000313" key="1">
    <source>
        <dbReference type="EMBL" id="KAJ8688649.1"/>
    </source>
</evidence>
<reference evidence="1" key="1">
    <citation type="submission" date="2023-04" db="EMBL/GenBank/DDBJ databases">
        <title>A chromosome-level genome assembly of the parasitoid wasp Eretmocerus hayati.</title>
        <authorList>
            <person name="Zhong Y."/>
            <person name="Liu S."/>
            <person name="Liu Y."/>
        </authorList>
    </citation>
    <scope>NUCLEOTIDE SEQUENCE</scope>
    <source>
        <strain evidence="1">ZJU_SS_LIU_2023</strain>
    </source>
</reference>
<dbReference type="EMBL" id="CM056741">
    <property type="protein sequence ID" value="KAJ8688649.1"/>
    <property type="molecule type" value="Genomic_DNA"/>
</dbReference>
<protein>
    <submittedName>
        <fullName evidence="1">Uncharacterized protein</fullName>
    </submittedName>
</protein>
<evidence type="ECO:0000313" key="2">
    <source>
        <dbReference type="Proteomes" id="UP001239111"/>
    </source>
</evidence>
<gene>
    <name evidence="1" type="ORF">QAD02_024444</name>
</gene>
<sequence length="984" mass="111897">MMGKFDDNYLSEKDRYPKRRGRNSKRDNNSSFSAKLSDASASSLELWRIAGAGKKSSKSSRSSSRQRRDYVVASTFRRPGQRESSCERSSRLPSRAGGRENDDEDSDVEEEGNPRHRKSEAELLQEILTRRLKRTANHSEAAAQMNRALLERLLMKNANSCADYRIEKKRAWSANTPSRILPAASLSVGGTPICLRKKPLKTGQLTTQSSRFGRNGQIYPFESTSSLKDMTASELALMKADREVDLKYAQLLMETERVLLSARRQLLRAEVNSGIRASSSLASTADNSPFRKPLTNKRLELIRNGELTPLRNRNSQPELSSGSIRDLLEHSSPKRLLQMRQIALEALHERKCCDPFNKHSKKIKTNLFKISQGIHNTYKHGIYLIPGFKLCLKCLYDKLPSWLKENSAPMNESPDTEVSGLNSESTIYPSQSSDSSAKLVESSIITEATTQSINSLLGVLEIDNKFEGRNVSKRYLNDVYEDIKEPVRKKLRVFDPNFQTVEEQNANDIKEMTDQVIERLKTCRTNAERCFALSVLPKSWTTSEIVERIGVTRYLAEKSIKIAAENGILYKPSVKSGKKIDPSTITLIRNFYESDDVSRVMPGKNDCKSYKVDDVKEKHQKKLLLGNLREIYYRFKECNPNVKVGFSRFAMERPLHCIIAGGAGTHSVCVCKMHQNMKLLLDALNLRRTDPENNWDYQYVLSRMTCPEATEDCYHGKCTKSPPMNGLLEEIEDLLEQRGTNEIIHKQWLQTDRCNLETLSCSVSEVLDHLEEELPKLLRHDFIAKNQASFMKKLKESLSFGHVLVQVDFSENLSSLVQDAVPGYYWSNNQATLHPWVCYWIDSDGNIQHLTVIMISDNLSHDVNTIYAFQQDSIKLLKEKIPVIRKIIYCSDGARGQYKNRFNFLNLAFHKRDFGIPAEWHFFATSHGKGPCDGVGGTLKRAVSKAIYRGLLIIKLFLWRILCHGQANGNLTSSAVTFQLKQLR</sequence>
<comment type="caution">
    <text evidence="1">The sequence shown here is derived from an EMBL/GenBank/DDBJ whole genome shotgun (WGS) entry which is preliminary data.</text>
</comment>
<accession>A0ACC2PZD3</accession>